<sequence length="417" mass="46216">MIQRNHRRKQQNTKPNDRGLGSNDIPTEQYYGSGRSDLIMGHKGRPFGRCRQFHIAASAISVVGAATSVPMIVARGGGAPLPPPLPEPAGDGASRIREALRKDFPEIDALCSDAYLESVASVPGRSLDYAIHRKVRESLEWRRCYGVDDLRSAFLHVRGEGGGSETHPATNGGGVFVPAHAQEPSDPEGGVREPKEVNATTPTTSDDSPVSTNSENGTIRESHFVPTPELVEVCASGAFVLRDEEMIGDLRDPAVQRDEDGSFRRENCRRLVVHADTSRLNWWRTGVTAGLQYHVLVLEEALERIRTENQNRERNLRESVGEEAVGPLSESLVILVDTTNLPRLPPPLSAPRGMIQLMRKAYPDRIYRIYVGPVHPWLRKLYNYLSSSLRPRTREKIVLLDEAPSLARFGSVRTSLQ</sequence>
<dbReference type="EMBL" id="CAACVS010000009">
    <property type="protein sequence ID" value="VEU33803.1"/>
    <property type="molecule type" value="Genomic_DNA"/>
</dbReference>
<feature type="compositionally biased region" description="Low complexity" evidence="1">
    <location>
        <begin position="200"/>
        <end position="214"/>
    </location>
</feature>
<feature type="domain" description="CRAL-TRIO" evidence="3">
    <location>
        <begin position="291"/>
        <end position="417"/>
    </location>
</feature>
<feature type="region of interest" description="Disordered" evidence="1">
    <location>
        <begin position="1"/>
        <end position="36"/>
    </location>
</feature>
<feature type="compositionally biased region" description="Basic residues" evidence="1">
    <location>
        <begin position="1"/>
        <end position="11"/>
    </location>
</feature>
<organism evidence="4 5">
    <name type="scientific">Pseudo-nitzschia multistriata</name>
    <dbReference type="NCBI Taxonomy" id="183589"/>
    <lineage>
        <taxon>Eukaryota</taxon>
        <taxon>Sar</taxon>
        <taxon>Stramenopiles</taxon>
        <taxon>Ochrophyta</taxon>
        <taxon>Bacillariophyta</taxon>
        <taxon>Bacillariophyceae</taxon>
        <taxon>Bacillariophycidae</taxon>
        <taxon>Bacillariales</taxon>
        <taxon>Bacillariaceae</taxon>
        <taxon>Pseudo-nitzschia</taxon>
    </lineage>
</organism>
<evidence type="ECO:0000259" key="3">
    <source>
        <dbReference type="PROSITE" id="PS50191"/>
    </source>
</evidence>
<dbReference type="CDD" id="cd00170">
    <property type="entry name" value="SEC14"/>
    <property type="match status" value="1"/>
</dbReference>
<evidence type="ECO:0000313" key="5">
    <source>
        <dbReference type="Proteomes" id="UP000291116"/>
    </source>
</evidence>
<dbReference type="InterPro" id="IPR036865">
    <property type="entry name" value="CRAL-TRIO_dom_sf"/>
</dbReference>
<reference evidence="4 5" key="1">
    <citation type="submission" date="2019-01" db="EMBL/GenBank/DDBJ databases">
        <authorList>
            <person name="Ferrante I. M."/>
        </authorList>
    </citation>
    <scope>NUCLEOTIDE SEQUENCE [LARGE SCALE GENOMIC DNA]</scope>
    <source>
        <strain evidence="4 5">B856</strain>
    </source>
</reference>
<dbReference type="InterPro" id="IPR001251">
    <property type="entry name" value="CRAL-TRIO_dom"/>
</dbReference>
<keyword evidence="2" id="KW-0812">Transmembrane</keyword>
<keyword evidence="2" id="KW-0472">Membrane</keyword>
<name>A0A448YVJ1_9STRA</name>
<feature type="region of interest" description="Disordered" evidence="1">
    <location>
        <begin position="160"/>
        <end position="220"/>
    </location>
</feature>
<evidence type="ECO:0000313" key="4">
    <source>
        <dbReference type="EMBL" id="VEU33803.1"/>
    </source>
</evidence>
<dbReference type="Gene3D" id="3.40.525.10">
    <property type="entry name" value="CRAL-TRIO lipid binding domain"/>
    <property type="match status" value="1"/>
</dbReference>
<proteinExistence type="predicted"/>
<protein>
    <recommendedName>
        <fullName evidence="3">CRAL-TRIO domain-containing protein</fullName>
    </recommendedName>
</protein>
<evidence type="ECO:0000256" key="1">
    <source>
        <dbReference type="SAM" id="MobiDB-lite"/>
    </source>
</evidence>
<dbReference type="PROSITE" id="PS50191">
    <property type="entry name" value="CRAL_TRIO"/>
    <property type="match status" value="1"/>
</dbReference>
<accession>A0A448YVJ1</accession>
<dbReference type="Proteomes" id="UP000291116">
    <property type="component" value="Unassembled WGS sequence"/>
</dbReference>
<gene>
    <name evidence="4" type="ORF">PSNMU_V1.4_AUG-EV-PASAV3_0004930</name>
</gene>
<evidence type="ECO:0000256" key="2">
    <source>
        <dbReference type="SAM" id="Phobius"/>
    </source>
</evidence>
<keyword evidence="2" id="KW-1133">Transmembrane helix</keyword>
<dbReference type="Pfam" id="PF00650">
    <property type="entry name" value="CRAL_TRIO"/>
    <property type="match status" value="1"/>
</dbReference>
<dbReference type="SUPFAM" id="SSF52087">
    <property type="entry name" value="CRAL/TRIO domain"/>
    <property type="match status" value="1"/>
</dbReference>
<dbReference type="AlphaFoldDB" id="A0A448YVJ1"/>
<keyword evidence="5" id="KW-1185">Reference proteome</keyword>
<dbReference type="OrthoDB" id="10653402at2759"/>
<feature type="transmembrane region" description="Helical" evidence="2">
    <location>
        <begin position="53"/>
        <end position="73"/>
    </location>
</feature>